<organism evidence="2 3">
    <name type="scientific">Tropilaelaps mercedesae</name>
    <dbReference type="NCBI Taxonomy" id="418985"/>
    <lineage>
        <taxon>Eukaryota</taxon>
        <taxon>Metazoa</taxon>
        <taxon>Ecdysozoa</taxon>
        <taxon>Arthropoda</taxon>
        <taxon>Chelicerata</taxon>
        <taxon>Arachnida</taxon>
        <taxon>Acari</taxon>
        <taxon>Parasitiformes</taxon>
        <taxon>Mesostigmata</taxon>
        <taxon>Gamasina</taxon>
        <taxon>Dermanyssoidea</taxon>
        <taxon>Laelapidae</taxon>
        <taxon>Tropilaelaps</taxon>
    </lineage>
</organism>
<dbReference type="InParanoid" id="A0A1V9XQG6"/>
<reference evidence="2 3" key="1">
    <citation type="journal article" date="2017" name="Gigascience">
        <title>Draft genome of the honey bee ectoparasitic mite, Tropilaelaps mercedesae, is shaped by the parasitic life history.</title>
        <authorList>
            <person name="Dong X."/>
            <person name="Armstrong S.D."/>
            <person name="Xia D."/>
            <person name="Makepeace B.L."/>
            <person name="Darby A.C."/>
            <person name="Kadowaki T."/>
        </authorList>
    </citation>
    <scope>NUCLEOTIDE SEQUENCE [LARGE SCALE GENOMIC DNA]</scope>
    <source>
        <strain evidence="2">Wuxi-XJTLU</strain>
    </source>
</reference>
<accession>A0A1V9XQG6</accession>
<feature type="compositionally biased region" description="Polar residues" evidence="1">
    <location>
        <begin position="79"/>
        <end position="100"/>
    </location>
</feature>
<dbReference type="EMBL" id="MNPL01005886">
    <property type="protein sequence ID" value="OQR75740.1"/>
    <property type="molecule type" value="Genomic_DNA"/>
</dbReference>
<dbReference type="Proteomes" id="UP000192247">
    <property type="component" value="Unassembled WGS sequence"/>
</dbReference>
<feature type="non-terminal residue" evidence="2">
    <location>
        <position position="159"/>
    </location>
</feature>
<evidence type="ECO:0000256" key="1">
    <source>
        <dbReference type="SAM" id="MobiDB-lite"/>
    </source>
</evidence>
<name>A0A1V9XQG6_9ACAR</name>
<evidence type="ECO:0000313" key="3">
    <source>
        <dbReference type="Proteomes" id="UP000192247"/>
    </source>
</evidence>
<gene>
    <name evidence="2" type="ORF">BIW11_08228</name>
</gene>
<protein>
    <submittedName>
        <fullName evidence="2">Oxysterol-binding protein-related protein 9-like</fullName>
    </submittedName>
</protein>
<dbReference type="AlphaFoldDB" id="A0A1V9XQG6"/>
<comment type="caution">
    <text evidence="2">The sequence shown here is derived from an EMBL/GenBank/DDBJ whole genome shotgun (WGS) entry which is preliminary data.</text>
</comment>
<sequence>MMERVRPAGFDSKFKELDQKLQQRTESLDEKERVQLEGVCAKANKFLETVKHSIVSLQIAKNTTDVSSSRGEQLAANGGSLQSLRSPTESLQISAFNSSGKLGIETPSEPHHQHLTAAGGNLGQSEMFRRSKKEQKEAHVNNSHVPSGKNHHMVNSPSE</sequence>
<proteinExistence type="predicted"/>
<evidence type="ECO:0000313" key="2">
    <source>
        <dbReference type="EMBL" id="OQR75740.1"/>
    </source>
</evidence>
<feature type="region of interest" description="Disordered" evidence="1">
    <location>
        <begin position="63"/>
        <end position="159"/>
    </location>
</feature>
<dbReference type="OrthoDB" id="14833at2759"/>
<keyword evidence="3" id="KW-1185">Reference proteome</keyword>